<dbReference type="CDD" id="cd00438">
    <property type="entry name" value="cupin_RmlC"/>
    <property type="match status" value="1"/>
</dbReference>
<comment type="function">
    <text evidence="2 5">Catalyzes the epimerization of the C3' and C5'positions of dTDP-6-deoxy-D-xylo-4-hexulose, forming dTDP-6-deoxy-L-lyxo-4-hexulose.</text>
</comment>
<accession>A0ABT0HHK3</accession>
<dbReference type="NCBIfam" id="TIGR01221">
    <property type="entry name" value="rmlC"/>
    <property type="match status" value="1"/>
</dbReference>
<sequence>MTFKETSLPGAYLVELSPRSDNRGWFARTYDKAAFAQIGHHDDWVQMNHSMTCQTGAIRGMHFQHPPKAEIKLVRCVAGRVFDVIADLRAQSPTFGRWFGTELSADNGHMLYIPKGFAHGFQTLTADCQLIYCHSAYYSPDHEGAIRYNDPRIGITWPLPISDLSDRDASHPLLNDQFTGLTV</sequence>
<evidence type="ECO:0000256" key="4">
    <source>
        <dbReference type="ARBA" id="ARBA00019595"/>
    </source>
</evidence>
<reference evidence="6 7" key="1">
    <citation type="submission" date="2022-04" db="EMBL/GenBank/DDBJ databases">
        <title>Spirosoma sp. strain RP8 genome sequencing and assembly.</title>
        <authorList>
            <person name="Jung Y."/>
        </authorList>
    </citation>
    <scope>NUCLEOTIDE SEQUENCE [LARGE SCALE GENOMIC DNA]</scope>
    <source>
        <strain evidence="6 7">RP8</strain>
    </source>
</reference>
<dbReference type="Proteomes" id="UP001202180">
    <property type="component" value="Unassembled WGS sequence"/>
</dbReference>
<organism evidence="6 7">
    <name type="scientific">Spirosoma liriopis</name>
    <dbReference type="NCBI Taxonomy" id="2937440"/>
    <lineage>
        <taxon>Bacteria</taxon>
        <taxon>Pseudomonadati</taxon>
        <taxon>Bacteroidota</taxon>
        <taxon>Cytophagia</taxon>
        <taxon>Cytophagales</taxon>
        <taxon>Cytophagaceae</taxon>
        <taxon>Spirosoma</taxon>
    </lineage>
</organism>
<dbReference type="PANTHER" id="PTHR21047">
    <property type="entry name" value="DTDP-6-DEOXY-D-GLUCOSE-3,5 EPIMERASE"/>
    <property type="match status" value="1"/>
</dbReference>
<dbReference type="EMBL" id="JALPRF010000001">
    <property type="protein sequence ID" value="MCK8491634.1"/>
    <property type="molecule type" value="Genomic_DNA"/>
</dbReference>
<gene>
    <name evidence="6" type="primary">rfbC</name>
    <name evidence="6" type="ORF">M0L20_07195</name>
</gene>
<evidence type="ECO:0000256" key="3">
    <source>
        <dbReference type="ARBA" id="ARBA00012098"/>
    </source>
</evidence>
<dbReference type="InterPro" id="IPR000888">
    <property type="entry name" value="RmlC-like"/>
</dbReference>
<evidence type="ECO:0000313" key="6">
    <source>
        <dbReference type="EMBL" id="MCK8491634.1"/>
    </source>
</evidence>
<dbReference type="EC" id="5.1.3.13" evidence="3 5"/>
<evidence type="ECO:0000313" key="7">
    <source>
        <dbReference type="Proteomes" id="UP001202180"/>
    </source>
</evidence>
<comment type="pathway">
    <text evidence="5">Carbohydrate biosynthesis; dTDP-L-rhamnose biosynthesis.</text>
</comment>
<dbReference type="InterPro" id="IPR011051">
    <property type="entry name" value="RmlC_Cupin_sf"/>
</dbReference>
<dbReference type="PANTHER" id="PTHR21047:SF2">
    <property type="entry name" value="THYMIDINE DIPHOSPHO-4-KETO-RHAMNOSE 3,5-EPIMERASE"/>
    <property type="match status" value="1"/>
</dbReference>
<comment type="subunit">
    <text evidence="5">Homodimer.</text>
</comment>
<dbReference type="GO" id="GO:0008830">
    <property type="term" value="F:dTDP-4-dehydrorhamnose 3,5-epimerase activity"/>
    <property type="evidence" value="ECO:0007669"/>
    <property type="project" value="UniProtKB-EC"/>
</dbReference>
<dbReference type="InterPro" id="IPR014710">
    <property type="entry name" value="RmlC-like_jellyroll"/>
</dbReference>
<dbReference type="Gene3D" id="2.60.120.10">
    <property type="entry name" value="Jelly Rolls"/>
    <property type="match status" value="1"/>
</dbReference>
<keyword evidence="7" id="KW-1185">Reference proteome</keyword>
<comment type="caution">
    <text evidence="6">The sequence shown here is derived from an EMBL/GenBank/DDBJ whole genome shotgun (WGS) entry which is preliminary data.</text>
</comment>
<proteinExistence type="inferred from homology"/>
<dbReference type="RefSeq" id="WP_248476286.1">
    <property type="nucleotide sequence ID" value="NZ_JALPRF010000001.1"/>
</dbReference>
<comment type="catalytic activity">
    <reaction evidence="1 5">
        <text>dTDP-4-dehydro-6-deoxy-alpha-D-glucose = dTDP-4-dehydro-beta-L-rhamnose</text>
        <dbReference type="Rhea" id="RHEA:16969"/>
        <dbReference type="ChEBI" id="CHEBI:57649"/>
        <dbReference type="ChEBI" id="CHEBI:62830"/>
        <dbReference type="EC" id="5.1.3.13"/>
    </reaction>
</comment>
<name>A0ABT0HHK3_9BACT</name>
<keyword evidence="5 6" id="KW-0413">Isomerase</keyword>
<evidence type="ECO:0000256" key="2">
    <source>
        <dbReference type="ARBA" id="ARBA00001997"/>
    </source>
</evidence>
<dbReference type="SUPFAM" id="SSF51182">
    <property type="entry name" value="RmlC-like cupins"/>
    <property type="match status" value="1"/>
</dbReference>
<dbReference type="Pfam" id="PF00908">
    <property type="entry name" value="dTDP_sugar_isom"/>
    <property type="match status" value="1"/>
</dbReference>
<comment type="similarity">
    <text evidence="5">Belongs to the dTDP-4-dehydrorhamnose 3,5-epimerase family.</text>
</comment>
<evidence type="ECO:0000256" key="1">
    <source>
        <dbReference type="ARBA" id="ARBA00001298"/>
    </source>
</evidence>
<evidence type="ECO:0000256" key="5">
    <source>
        <dbReference type="RuleBase" id="RU364069"/>
    </source>
</evidence>
<protein>
    <recommendedName>
        <fullName evidence="4 5">dTDP-4-dehydrorhamnose 3,5-epimerase</fullName>
        <ecNumber evidence="3 5">5.1.3.13</ecNumber>
    </recommendedName>
    <alternativeName>
        <fullName evidence="5">Thymidine diphospho-4-keto-rhamnose 3,5-epimerase</fullName>
    </alternativeName>
</protein>